<dbReference type="Proteomes" id="UP000596130">
    <property type="component" value="Chromosome"/>
</dbReference>
<evidence type="ECO:0000256" key="12">
    <source>
        <dbReference type="SAM" id="Phobius"/>
    </source>
</evidence>
<feature type="domain" description="HAMP" evidence="14">
    <location>
        <begin position="208"/>
        <end position="260"/>
    </location>
</feature>
<evidence type="ECO:0000256" key="7">
    <source>
        <dbReference type="ARBA" id="ARBA00022777"/>
    </source>
</evidence>
<evidence type="ECO:0000256" key="2">
    <source>
        <dbReference type="ARBA" id="ARBA00004236"/>
    </source>
</evidence>
<dbReference type="SUPFAM" id="SSF158472">
    <property type="entry name" value="HAMP domain-like"/>
    <property type="match status" value="1"/>
</dbReference>
<keyword evidence="5" id="KW-0808">Transferase</keyword>
<dbReference type="Gene3D" id="1.10.287.130">
    <property type="match status" value="1"/>
</dbReference>
<reference evidence="16 18" key="2">
    <citation type="submission" date="2020-12" db="EMBL/GenBank/DDBJ databases">
        <title>Identification and biosynthesis of polyene macrolides produced by Streptomyces alfalfae Men-myco-93-63.</title>
        <authorList>
            <person name="Liu D."/>
            <person name="Li Y."/>
            <person name="Liu L."/>
            <person name="Han X."/>
            <person name="Shen F."/>
        </authorList>
    </citation>
    <scope>NUCLEOTIDE SEQUENCE [LARGE SCALE GENOMIC DNA]</scope>
    <source>
        <strain evidence="16 18">Men-myco-93-63</strain>
    </source>
</reference>
<evidence type="ECO:0000313" key="15">
    <source>
        <dbReference type="EMBL" id="APY88708.1"/>
    </source>
</evidence>
<keyword evidence="17" id="KW-1185">Reference proteome</keyword>
<keyword evidence="8 12" id="KW-1133">Transmembrane helix</keyword>
<dbReference type="InterPro" id="IPR050428">
    <property type="entry name" value="TCS_sensor_his_kinase"/>
</dbReference>
<evidence type="ECO:0000256" key="8">
    <source>
        <dbReference type="ARBA" id="ARBA00022989"/>
    </source>
</evidence>
<dbReference type="InterPro" id="IPR036097">
    <property type="entry name" value="HisK_dim/P_sf"/>
</dbReference>
<dbReference type="PROSITE" id="PS50885">
    <property type="entry name" value="HAMP"/>
    <property type="match status" value="1"/>
</dbReference>
<dbReference type="CDD" id="cd06225">
    <property type="entry name" value="HAMP"/>
    <property type="match status" value="1"/>
</dbReference>
<feature type="region of interest" description="Disordered" evidence="11">
    <location>
        <begin position="102"/>
        <end position="122"/>
    </location>
</feature>
<comment type="subcellular location">
    <subcellularLocation>
        <location evidence="2">Cell membrane</location>
    </subcellularLocation>
</comment>
<keyword evidence="7 15" id="KW-0418">Kinase</keyword>
<dbReference type="EMBL" id="CP065959">
    <property type="protein sequence ID" value="QQC88895.1"/>
    <property type="molecule type" value="Genomic_DNA"/>
</dbReference>
<dbReference type="EC" id="2.7.13.3" evidence="3"/>
<dbReference type="Proteomes" id="UP000187191">
    <property type="component" value="Chromosome"/>
</dbReference>
<evidence type="ECO:0000256" key="11">
    <source>
        <dbReference type="SAM" id="MobiDB-lite"/>
    </source>
</evidence>
<dbReference type="OrthoDB" id="9786919at2"/>
<dbReference type="InterPro" id="IPR005467">
    <property type="entry name" value="His_kinase_dom"/>
</dbReference>
<dbReference type="AlphaFoldDB" id="A0A1P8TM77"/>
<feature type="transmembrane region" description="Helical" evidence="12">
    <location>
        <begin position="184"/>
        <end position="207"/>
    </location>
</feature>
<feature type="compositionally biased region" description="Basic and acidic residues" evidence="11">
    <location>
        <begin position="109"/>
        <end position="122"/>
    </location>
</feature>
<dbReference type="Pfam" id="PF00672">
    <property type="entry name" value="HAMP"/>
    <property type="match status" value="1"/>
</dbReference>
<keyword evidence="9" id="KW-0902">Two-component regulatory system</keyword>
<dbReference type="SMART" id="SM00304">
    <property type="entry name" value="HAMP"/>
    <property type="match status" value="1"/>
</dbReference>
<evidence type="ECO:0000256" key="10">
    <source>
        <dbReference type="ARBA" id="ARBA00023136"/>
    </source>
</evidence>
<evidence type="ECO:0000256" key="4">
    <source>
        <dbReference type="ARBA" id="ARBA00022553"/>
    </source>
</evidence>
<dbReference type="GO" id="GO:0000155">
    <property type="term" value="F:phosphorelay sensor kinase activity"/>
    <property type="evidence" value="ECO:0007669"/>
    <property type="project" value="InterPro"/>
</dbReference>
<dbReference type="PRINTS" id="PR00344">
    <property type="entry name" value="BCTRLSENSOR"/>
</dbReference>
<dbReference type="InterPro" id="IPR003660">
    <property type="entry name" value="HAMP_dom"/>
</dbReference>
<organism evidence="16 18">
    <name type="scientific">Streptomyces alfalfae</name>
    <dbReference type="NCBI Taxonomy" id="1642299"/>
    <lineage>
        <taxon>Bacteria</taxon>
        <taxon>Bacillati</taxon>
        <taxon>Actinomycetota</taxon>
        <taxon>Actinomycetes</taxon>
        <taxon>Kitasatosporales</taxon>
        <taxon>Streptomycetaceae</taxon>
        <taxon>Streptomyces</taxon>
    </lineage>
</organism>
<dbReference type="RefSeq" id="WP_076686703.1">
    <property type="nucleotide sequence ID" value="NZ_CP015588.1"/>
</dbReference>
<proteinExistence type="predicted"/>
<evidence type="ECO:0000256" key="1">
    <source>
        <dbReference type="ARBA" id="ARBA00000085"/>
    </source>
</evidence>
<dbReference type="CDD" id="cd00075">
    <property type="entry name" value="HATPase"/>
    <property type="match status" value="1"/>
</dbReference>
<evidence type="ECO:0000256" key="3">
    <source>
        <dbReference type="ARBA" id="ARBA00012438"/>
    </source>
</evidence>
<keyword evidence="10 12" id="KW-0472">Membrane</keyword>
<dbReference type="Gene3D" id="6.10.340.10">
    <property type="match status" value="1"/>
</dbReference>
<feature type="domain" description="Histidine kinase" evidence="13">
    <location>
        <begin position="268"/>
        <end position="480"/>
    </location>
</feature>
<dbReference type="InterPro" id="IPR003661">
    <property type="entry name" value="HisK_dim/P_dom"/>
</dbReference>
<dbReference type="CDD" id="cd00082">
    <property type="entry name" value="HisKA"/>
    <property type="match status" value="1"/>
</dbReference>
<dbReference type="SUPFAM" id="SSF47384">
    <property type="entry name" value="Homodimeric domain of signal transducing histidine kinase"/>
    <property type="match status" value="1"/>
</dbReference>
<dbReference type="PANTHER" id="PTHR45436:SF5">
    <property type="entry name" value="SENSOR HISTIDINE KINASE TRCS"/>
    <property type="match status" value="1"/>
</dbReference>
<dbReference type="SUPFAM" id="SSF55874">
    <property type="entry name" value="ATPase domain of HSP90 chaperone/DNA topoisomerase II/histidine kinase"/>
    <property type="match status" value="1"/>
</dbReference>
<dbReference type="KEGG" id="ssia:A7J05_26165"/>
<dbReference type="Pfam" id="PF00512">
    <property type="entry name" value="HisKA"/>
    <property type="match status" value="1"/>
</dbReference>
<gene>
    <name evidence="15" type="ORF">A7J05_26165</name>
    <name evidence="16" type="ORF">I8755_11080</name>
</gene>
<evidence type="ECO:0000256" key="5">
    <source>
        <dbReference type="ARBA" id="ARBA00022679"/>
    </source>
</evidence>
<protein>
    <recommendedName>
        <fullName evidence="3">histidine kinase</fullName>
        <ecNumber evidence="3">2.7.13.3</ecNumber>
    </recommendedName>
</protein>
<evidence type="ECO:0000313" key="17">
    <source>
        <dbReference type="Proteomes" id="UP000187191"/>
    </source>
</evidence>
<evidence type="ECO:0000256" key="9">
    <source>
        <dbReference type="ARBA" id="ARBA00023012"/>
    </source>
</evidence>
<evidence type="ECO:0000313" key="18">
    <source>
        <dbReference type="Proteomes" id="UP000596130"/>
    </source>
</evidence>
<evidence type="ECO:0000256" key="6">
    <source>
        <dbReference type="ARBA" id="ARBA00022692"/>
    </source>
</evidence>
<sequence>MTTAEPPRRRISARVRILLWLLVVMAVALTAVAATTRSVLLRDVDHRVGRLLAQETGEFTNFVKEGVDPHTGERFTDPEPLLRLFLSRQYADPDEELLGLIGRQGRGPAKKEQSREPRIDHPLAGDPASLKAVFDSPDATGTLDRPGGEVRWAKAVIEAGPGHPEAAFVVAFHPAGERAKADSVFTMLLAISGVALLMTTGIGWVVAGRILKPVRLVRATAAQLTEQDLTQRIPVQGHDDVAALAETFNGMLDRLERAFAAQREFVDDAGHELRTPITIVRGHLELMDTATDNAAEREETVRIVTEELDRMSRMVEDLLLLAKAERPDFVTPGPVQLAELTADVFVKARALGERDWHLAEVADTEARLDAQRITQAMVQLAQNAVQHTVPGQRVGIGSRLRDGDIELYVADSGPGVQPQDAAVIFERFRRGTARRGSRSTGAGLGLAIVKAIAEGHGGRVELRPTDGGGATFVLVRPQQEGAARP</sequence>
<comment type="catalytic activity">
    <reaction evidence="1">
        <text>ATP + protein L-histidine = ADP + protein N-phospho-L-histidine.</text>
        <dbReference type="EC" id="2.7.13.3"/>
    </reaction>
</comment>
<evidence type="ECO:0000313" key="16">
    <source>
        <dbReference type="EMBL" id="QQC88895.1"/>
    </source>
</evidence>
<dbReference type="SMART" id="SM00387">
    <property type="entry name" value="HATPase_c"/>
    <property type="match status" value="1"/>
</dbReference>
<dbReference type="GO" id="GO:0005886">
    <property type="term" value="C:plasma membrane"/>
    <property type="evidence" value="ECO:0007669"/>
    <property type="project" value="UniProtKB-SubCell"/>
</dbReference>
<accession>A0A1P8TM77</accession>
<dbReference type="SMART" id="SM00388">
    <property type="entry name" value="HisKA"/>
    <property type="match status" value="1"/>
</dbReference>
<name>A0A1P8TM77_9ACTN</name>
<keyword evidence="6 12" id="KW-0812">Transmembrane</keyword>
<dbReference type="Pfam" id="PF02518">
    <property type="entry name" value="HATPase_c"/>
    <property type="match status" value="1"/>
</dbReference>
<dbReference type="InterPro" id="IPR036890">
    <property type="entry name" value="HATPase_C_sf"/>
</dbReference>
<dbReference type="InterPro" id="IPR003594">
    <property type="entry name" value="HATPase_dom"/>
</dbReference>
<reference evidence="15 17" key="1">
    <citation type="submission" date="2016-05" db="EMBL/GenBank/DDBJ databases">
        <authorList>
            <person name="Gu J."/>
        </authorList>
    </citation>
    <scope>NUCLEOTIDE SEQUENCE [LARGE SCALE GENOMIC DNA]</scope>
    <source>
        <strain evidence="15 17">ACCC40021</strain>
    </source>
</reference>
<evidence type="ECO:0000259" key="13">
    <source>
        <dbReference type="PROSITE" id="PS50109"/>
    </source>
</evidence>
<dbReference type="InterPro" id="IPR004358">
    <property type="entry name" value="Sig_transdc_His_kin-like_C"/>
</dbReference>
<dbReference type="PROSITE" id="PS50109">
    <property type="entry name" value="HIS_KIN"/>
    <property type="match status" value="1"/>
</dbReference>
<dbReference type="Gene3D" id="3.30.565.10">
    <property type="entry name" value="Histidine kinase-like ATPase, C-terminal domain"/>
    <property type="match status" value="1"/>
</dbReference>
<evidence type="ECO:0000259" key="14">
    <source>
        <dbReference type="PROSITE" id="PS50885"/>
    </source>
</evidence>
<dbReference type="FunFam" id="1.10.287.130:FF:000001">
    <property type="entry name" value="Two-component sensor histidine kinase"/>
    <property type="match status" value="1"/>
</dbReference>
<dbReference type="EMBL" id="CP015588">
    <property type="protein sequence ID" value="APY88708.1"/>
    <property type="molecule type" value="Genomic_DNA"/>
</dbReference>
<keyword evidence="4" id="KW-0597">Phosphoprotein</keyword>
<dbReference type="PANTHER" id="PTHR45436">
    <property type="entry name" value="SENSOR HISTIDINE KINASE YKOH"/>
    <property type="match status" value="1"/>
</dbReference>